<sequence length="311" mass="35932">MIVGHKIQREFLKKSFESSRISHAYLFSGVDGLGKKTVALEFVKLINRAVARGEDGRRNKFLLPSRLRLDERSSSTSQPDLIMVEPQPSIKISQIGEMRKALSLRPFSAPFKTVIIDEAEKMTDEAQNCLLKTLEEPKGQAVLFLISSNPEILFETVRSRTQSLKFYPLSSGEMRDFLKPKISSSDLEKLIFISEGRPGKAIDFLRNPQKLKVWWQIFEDIQNLVDSNISSRFKYLNDFFQEDNSKEFLNIFLRYFRLVLLSKLGMTNNFNTSYSLQKIKEIIELGEKMKFLISRTNINQKLALETLFLNI</sequence>
<dbReference type="EMBL" id="PFAU01000036">
    <property type="protein sequence ID" value="PIR90994.1"/>
    <property type="molecule type" value="Genomic_DNA"/>
</dbReference>
<dbReference type="InterPro" id="IPR027417">
    <property type="entry name" value="P-loop_NTPase"/>
</dbReference>
<dbReference type="PANTHER" id="PTHR11669">
    <property type="entry name" value="REPLICATION FACTOR C / DNA POLYMERASE III GAMMA-TAU SUBUNIT"/>
    <property type="match status" value="1"/>
</dbReference>
<proteinExistence type="predicted"/>
<reference evidence="2" key="1">
    <citation type="submission" date="2017-09" db="EMBL/GenBank/DDBJ databases">
        <title>Depth-based differentiation of microbial function through sediment-hosted aquifers and enrichment of novel symbionts in the deep terrestrial subsurface.</title>
        <authorList>
            <person name="Probst A.J."/>
            <person name="Ladd B."/>
            <person name="Jarett J.K."/>
            <person name="Geller-Mcgrath D.E."/>
            <person name="Sieber C.M.K."/>
            <person name="Emerson J.B."/>
            <person name="Anantharaman K."/>
            <person name="Thomas B.C."/>
            <person name="Malmstrom R."/>
            <person name="Stieglmeier M."/>
            <person name="Klingl A."/>
            <person name="Woyke T."/>
            <person name="Ryan C.M."/>
            <person name="Banfield J.F."/>
        </authorList>
    </citation>
    <scope>NUCLEOTIDE SEQUENCE [LARGE SCALE GENOMIC DNA]</scope>
</reference>
<organism evidence="1 2">
    <name type="scientific">bacterium (Candidatus Gribaldobacteria) CG10_big_fil_rev_8_21_14_0_10_37_46</name>
    <dbReference type="NCBI Taxonomy" id="2014276"/>
    <lineage>
        <taxon>Bacteria</taxon>
        <taxon>Candidatus Gribaldobacteria</taxon>
    </lineage>
</organism>
<accession>A0A2H0UVV4</accession>
<dbReference type="Pfam" id="PF13177">
    <property type="entry name" value="DNA_pol3_delta2"/>
    <property type="match status" value="1"/>
</dbReference>
<evidence type="ECO:0000313" key="2">
    <source>
        <dbReference type="Proteomes" id="UP000230882"/>
    </source>
</evidence>
<dbReference type="InterPro" id="IPR050238">
    <property type="entry name" value="DNA_Rep/Repair_Clamp_Loader"/>
</dbReference>
<dbReference type="AlphaFoldDB" id="A0A2H0UVV4"/>
<dbReference type="SUPFAM" id="SSF52540">
    <property type="entry name" value="P-loop containing nucleoside triphosphate hydrolases"/>
    <property type="match status" value="1"/>
</dbReference>
<dbReference type="PANTHER" id="PTHR11669:SF8">
    <property type="entry name" value="DNA POLYMERASE III SUBUNIT DELTA"/>
    <property type="match status" value="1"/>
</dbReference>
<protein>
    <recommendedName>
        <fullName evidence="3">DNA polymerase III subunit delta</fullName>
    </recommendedName>
</protein>
<dbReference type="Gene3D" id="3.40.50.300">
    <property type="entry name" value="P-loop containing nucleotide triphosphate hydrolases"/>
    <property type="match status" value="1"/>
</dbReference>
<evidence type="ECO:0000313" key="1">
    <source>
        <dbReference type="EMBL" id="PIR90994.1"/>
    </source>
</evidence>
<gene>
    <name evidence="1" type="ORF">COU02_01490</name>
</gene>
<comment type="caution">
    <text evidence="1">The sequence shown here is derived from an EMBL/GenBank/DDBJ whole genome shotgun (WGS) entry which is preliminary data.</text>
</comment>
<evidence type="ECO:0008006" key="3">
    <source>
        <dbReference type="Google" id="ProtNLM"/>
    </source>
</evidence>
<dbReference type="GO" id="GO:0006261">
    <property type="term" value="P:DNA-templated DNA replication"/>
    <property type="evidence" value="ECO:0007669"/>
    <property type="project" value="TreeGrafter"/>
</dbReference>
<name>A0A2H0UVV4_9BACT</name>
<dbReference type="Proteomes" id="UP000230882">
    <property type="component" value="Unassembled WGS sequence"/>
</dbReference>